<dbReference type="BioCyc" id="IAGG583356:GHAH-1512-MONOMER"/>
<evidence type="ECO:0000313" key="2">
    <source>
        <dbReference type="Proteomes" id="UP000001304"/>
    </source>
</evidence>
<dbReference type="AlphaFoldDB" id="E0SQZ3"/>
<keyword evidence="2" id="KW-1185">Reference proteome</keyword>
<dbReference type="KEGG" id="iag:Igag_1521"/>
<gene>
    <name evidence="1" type="ordered locus">Igag_1521</name>
</gene>
<dbReference type="InterPro" id="IPR036388">
    <property type="entry name" value="WH-like_DNA-bd_sf"/>
</dbReference>
<proteinExistence type="predicted"/>
<sequence length="297" mass="33033">MSTPAGVFDSFVKLIGITSKRDPQKGAIIYITTSLTDLKMKLEEIKRRLKDRDDELLTNAVKALSSGDKDRASIYASEIAEVRKLIKIVHIALLAIERLLERSKTMNIVNDLRALGTTLGILNELKTMFANTMPELASTLDTIVSNVNMLVSATKSPEVSINVVTKTKEVEEILKEVEKQAEEKMRSSLTPIPVQLEDMVNVAQKTALENTMTFIDRKSLVESVTPTSYSPHAIQTVSYSSLTHGIDSGLEFQIYSYIVNSKGIINIRECANKFGISDKDVLMVLKRLEQKGLIRIS</sequence>
<dbReference type="HOGENOM" id="CLU_935708_0_0_2"/>
<protein>
    <submittedName>
        <fullName evidence="1">Uncharacterized protein</fullName>
    </submittedName>
</protein>
<accession>E0SQZ3</accession>
<name>E0SQZ3_IGNAA</name>
<dbReference type="SUPFAM" id="SSF46785">
    <property type="entry name" value="Winged helix' DNA-binding domain"/>
    <property type="match status" value="1"/>
</dbReference>
<organism evidence="1 2">
    <name type="scientific">Ignisphaera aggregans (strain DSM 17230 / JCM 13409 / AQ1.S1)</name>
    <dbReference type="NCBI Taxonomy" id="583356"/>
    <lineage>
        <taxon>Archaea</taxon>
        <taxon>Thermoproteota</taxon>
        <taxon>Thermoprotei</taxon>
        <taxon>Desulfurococcales</taxon>
        <taxon>Desulfurococcaceae</taxon>
        <taxon>Ignisphaera</taxon>
    </lineage>
</organism>
<evidence type="ECO:0000313" key="1">
    <source>
        <dbReference type="EMBL" id="ADM28323.1"/>
    </source>
</evidence>
<reference evidence="1 2" key="1">
    <citation type="journal article" date="2010" name="Stand. Genomic Sci.">
        <title>Complete genome sequence of Ignisphaera aggregans type strain (AQ1.S1).</title>
        <authorList>
            <person name="Goker M."/>
            <person name="Held B."/>
            <person name="Lapidus A."/>
            <person name="Nolan M."/>
            <person name="Spring S."/>
            <person name="Yasawong M."/>
            <person name="Lucas S."/>
            <person name="Glavina Del Rio T."/>
            <person name="Tice H."/>
            <person name="Cheng J.F."/>
            <person name="Goodwin L."/>
            <person name="Tapia R."/>
            <person name="Pitluck S."/>
            <person name="Liolios K."/>
            <person name="Ivanova N."/>
            <person name="Mavromatis K."/>
            <person name="Mikhailova N."/>
            <person name="Pati A."/>
            <person name="Chen A."/>
            <person name="Palaniappan K."/>
            <person name="Brambilla E."/>
            <person name="Land M."/>
            <person name="Hauser L."/>
            <person name="Chang Y.J."/>
            <person name="Jeffries C.D."/>
            <person name="Brettin T."/>
            <person name="Detter J.C."/>
            <person name="Han C."/>
            <person name="Rohde M."/>
            <person name="Sikorski J."/>
            <person name="Woyke T."/>
            <person name="Bristow J."/>
            <person name="Eisen J.A."/>
            <person name="Markowitz V."/>
            <person name="Hugenholtz P."/>
            <person name="Kyrpides N.C."/>
            <person name="Klenk H.P."/>
        </authorList>
    </citation>
    <scope>NUCLEOTIDE SEQUENCE [LARGE SCALE GENOMIC DNA]</scope>
    <source>
        <strain evidence="2">DSM 17230 / JCM 13409 / AQ1.S1</strain>
    </source>
</reference>
<dbReference type="Gene3D" id="1.10.10.10">
    <property type="entry name" value="Winged helix-like DNA-binding domain superfamily/Winged helix DNA-binding domain"/>
    <property type="match status" value="1"/>
</dbReference>
<dbReference type="InterPro" id="IPR036390">
    <property type="entry name" value="WH_DNA-bd_sf"/>
</dbReference>
<dbReference type="Proteomes" id="UP000001304">
    <property type="component" value="Chromosome"/>
</dbReference>
<dbReference type="EMBL" id="CP002098">
    <property type="protein sequence ID" value="ADM28323.1"/>
    <property type="molecule type" value="Genomic_DNA"/>
</dbReference>
<dbReference type="STRING" id="583356.Igag_1521"/>